<keyword evidence="6" id="KW-0067">ATP-binding</keyword>
<evidence type="ECO:0000256" key="2">
    <source>
        <dbReference type="ARBA" id="ARBA00011961"/>
    </source>
</evidence>
<keyword evidence="5 8" id="KW-0418">Kinase</keyword>
<dbReference type="EC" id="2.7.1.172" evidence="2"/>
<evidence type="ECO:0000313" key="8">
    <source>
        <dbReference type="EMBL" id="VFV26978.1"/>
    </source>
</evidence>
<evidence type="ECO:0000256" key="1">
    <source>
        <dbReference type="ARBA" id="ARBA00009460"/>
    </source>
</evidence>
<gene>
    <name evidence="8" type="ORF">LYPA_23C002460</name>
</gene>
<accession>A0A485N4P7</accession>
<reference evidence="8 9" key="1">
    <citation type="submission" date="2019-01" db="EMBL/GenBank/DDBJ databases">
        <authorList>
            <person name="Alioto T."/>
            <person name="Alioto T."/>
        </authorList>
    </citation>
    <scope>NUCLEOTIDE SEQUENCE [LARGE SCALE GENOMIC DNA]</scope>
</reference>
<dbReference type="AlphaFoldDB" id="A0A485N4P7"/>
<dbReference type="InterPro" id="IPR016477">
    <property type="entry name" value="Fructo-/Ketosamine-3-kinase"/>
</dbReference>
<dbReference type="InterPro" id="IPR011009">
    <property type="entry name" value="Kinase-like_dom_sf"/>
</dbReference>
<dbReference type="SUPFAM" id="SSF56112">
    <property type="entry name" value="Protein kinase-like (PK-like)"/>
    <property type="match status" value="1"/>
</dbReference>
<evidence type="ECO:0000256" key="6">
    <source>
        <dbReference type="ARBA" id="ARBA00022840"/>
    </source>
</evidence>
<dbReference type="FunFam" id="3.30.200.20:FF:000264">
    <property type="entry name" value="Protein-ribulosamine 3-kinase, chloroplastic"/>
    <property type="match status" value="1"/>
</dbReference>
<keyword evidence="3" id="KW-0808">Transferase</keyword>
<dbReference type="GO" id="GO:0016301">
    <property type="term" value="F:kinase activity"/>
    <property type="evidence" value="ECO:0007669"/>
    <property type="project" value="UniProtKB-KW"/>
</dbReference>
<comment type="similarity">
    <text evidence="1">Belongs to the fructosamine kinase family.</text>
</comment>
<dbReference type="EMBL" id="CAAGRJ010009356">
    <property type="protein sequence ID" value="VFV26978.1"/>
    <property type="molecule type" value="Genomic_DNA"/>
</dbReference>
<evidence type="ECO:0000256" key="3">
    <source>
        <dbReference type="ARBA" id="ARBA00022679"/>
    </source>
</evidence>
<name>A0A485N4P7_LYNPA</name>
<dbReference type="GO" id="GO:0102193">
    <property type="term" value="F:protein-ribulosamine 3-kinase activity"/>
    <property type="evidence" value="ECO:0007669"/>
    <property type="project" value="UniProtKB-EC"/>
</dbReference>
<keyword evidence="9" id="KW-1185">Reference proteome</keyword>
<evidence type="ECO:0000256" key="5">
    <source>
        <dbReference type="ARBA" id="ARBA00022777"/>
    </source>
</evidence>
<keyword evidence="4" id="KW-0547">Nucleotide-binding</keyword>
<dbReference type="PANTHER" id="PTHR12149:SF10">
    <property type="entry name" value="KETOSAMINE-3-KINASE"/>
    <property type="match status" value="1"/>
</dbReference>
<evidence type="ECO:0000313" key="9">
    <source>
        <dbReference type="Proteomes" id="UP000386466"/>
    </source>
</evidence>
<protein>
    <recommendedName>
        <fullName evidence="2">protein-ribulosamine 3-kinase</fullName>
        <ecNumber evidence="2">2.7.1.172</ecNumber>
    </recommendedName>
</protein>
<dbReference type="Proteomes" id="UP000386466">
    <property type="component" value="Unassembled WGS sequence"/>
</dbReference>
<dbReference type="PANTHER" id="PTHR12149">
    <property type="entry name" value="FRUCTOSAMINE 3 KINASE-RELATED PROTEIN"/>
    <property type="match status" value="1"/>
</dbReference>
<dbReference type="Pfam" id="PF03881">
    <property type="entry name" value="Fructosamin_kin"/>
    <property type="match status" value="1"/>
</dbReference>
<comment type="catalytic activity">
    <reaction evidence="7">
        <text>N(6)-D-ribulosyl-L-lysyl-[protein] + ATP = N(6)-(3-O-phospho-D-ribulosyl)-L-lysyl-[protein] + ADP + H(+)</text>
        <dbReference type="Rhea" id="RHEA:48432"/>
        <dbReference type="Rhea" id="RHEA-COMP:12103"/>
        <dbReference type="Rhea" id="RHEA-COMP:12104"/>
        <dbReference type="ChEBI" id="CHEBI:15378"/>
        <dbReference type="ChEBI" id="CHEBI:30616"/>
        <dbReference type="ChEBI" id="CHEBI:90418"/>
        <dbReference type="ChEBI" id="CHEBI:90420"/>
        <dbReference type="ChEBI" id="CHEBI:456216"/>
        <dbReference type="EC" id="2.7.1.172"/>
    </reaction>
    <physiologicalReaction direction="left-to-right" evidence="7">
        <dbReference type="Rhea" id="RHEA:48433"/>
    </physiologicalReaction>
</comment>
<proteinExistence type="inferred from homology"/>
<sequence>MEALLRRELGCDFVKATGHSGGGCISQGQSYDTDRGRVFVKVNSKAEAKRMFEGEMASLMAILRTGTVKAPKPIKVLDAPGGGSMLVMEHLDMRYLSSHAAKLGAQLADLHLENKRLGETLQKEAGTVGMGLRECKGPSRTFGQRGCVGGVLPRLKEGQVCVDGKGKERQPQGHVSGVPVLCHSAFGREACPGLETPSCLVPFTLIPQKKARQGCPGFLCGASSKNSHT</sequence>
<organism evidence="8 9">
    <name type="scientific">Lynx pardinus</name>
    <name type="common">Iberian lynx</name>
    <name type="synonym">Felis pardina</name>
    <dbReference type="NCBI Taxonomy" id="191816"/>
    <lineage>
        <taxon>Eukaryota</taxon>
        <taxon>Metazoa</taxon>
        <taxon>Chordata</taxon>
        <taxon>Craniata</taxon>
        <taxon>Vertebrata</taxon>
        <taxon>Euteleostomi</taxon>
        <taxon>Mammalia</taxon>
        <taxon>Eutheria</taxon>
        <taxon>Laurasiatheria</taxon>
        <taxon>Carnivora</taxon>
        <taxon>Feliformia</taxon>
        <taxon>Felidae</taxon>
        <taxon>Felinae</taxon>
        <taxon>Lynx</taxon>
    </lineage>
</organism>
<dbReference type="GO" id="GO:0005737">
    <property type="term" value="C:cytoplasm"/>
    <property type="evidence" value="ECO:0007669"/>
    <property type="project" value="UniProtKB-ARBA"/>
</dbReference>
<dbReference type="Gene3D" id="3.30.200.20">
    <property type="entry name" value="Phosphorylase Kinase, domain 1"/>
    <property type="match status" value="1"/>
</dbReference>
<evidence type="ECO:0000256" key="7">
    <source>
        <dbReference type="ARBA" id="ARBA00048655"/>
    </source>
</evidence>
<evidence type="ECO:0000256" key="4">
    <source>
        <dbReference type="ARBA" id="ARBA00022741"/>
    </source>
</evidence>
<dbReference type="GO" id="GO:0005524">
    <property type="term" value="F:ATP binding"/>
    <property type="evidence" value="ECO:0007669"/>
    <property type="project" value="UniProtKB-KW"/>
</dbReference>